<gene>
    <name evidence="2" type="ORF">GCM10009098_10570</name>
</gene>
<dbReference type="RefSeq" id="WP_226766072.1">
    <property type="nucleotide sequence ID" value="NZ_BAAAEO010000002.1"/>
</dbReference>
<keyword evidence="1" id="KW-1133">Transmembrane helix</keyword>
<dbReference type="Proteomes" id="UP001501169">
    <property type="component" value="Unassembled WGS sequence"/>
</dbReference>
<proteinExistence type="predicted"/>
<keyword evidence="1" id="KW-0472">Membrane</keyword>
<organism evidence="2 3">
    <name type="scientific">Rheinheimera aquimaris</name>
    <dbReference type="NCBI Taxonomy" id="412437"/>
    <lineage>
        <taxon>Bacteria</taxon>
        <taxon>Pseudomonadati</taxon>
        <taxon>Pseudomonadota</taxon>
        <taxon>Gammaproteobacteria</taxon>
        <taxon>Chromatiales</taxon>
        <taxon>Chromatiaceae</taxon>
        <taxon>Rheinheimera</taxon>
    </lineage>
</organism>
<comment type="caution">
    <text evidence="2">The sequence shown here is derived from an EMBL/GenBank/DDBJ whole genome shotgun (WGS) entry which is preliminary data.</text>
</comment>
<reference evidence="2 3" key="1">
    <citation type="journal article" date="2019" name="Int. J. Syst. Evol. Microbiol.">
        <title>The Global Catalogue of Microorganisms (GCM) 10K type strain sequencing project: providing services to taxonomists for standard genome sequencing and annotation.</title>
        <authorList>
            <consortium name="The Broad Institute Genomics Platform"/>
            <consortium name="The Broad Institute Genome Sequencing Center for Infectious Disease"/>
            <person name="Wu L."/>
            <person name="Ma J."/>
        </authorList>
    </citation>
    <scope>NUCLEOTIDE SEQUENCE [LARGE SCALE GENOMIC DNA]</scope>
    <source>
        <strain evidence="2 3">JCM 14331</strain>
    </source>
</reference>
<keyword evidence="3" id="KW-1185">Reference proteome</keyword>
<keyword evidence="1" id="KW-0812">Transmembrane</keyword>
<evidence type="ECO:0000313" key="2">
    <source>
        <dbReference type="EMBL" id="GAA0544927.1"/>
    </source>
</evidence>
<protein>
    <recommendedName>
        <fullName evidence="4">PEP-CTERM sorting domain-containing protein</fullName>
    </recommendedName>
</protein>
<feature type="transmembrane region" description="Helical" evidence="1">
    <location>
        <begin position="212"/>
        <end position="232"/>
    </location>
</feature>
<evidence type="ECO:0000256" key="1">
    <source>
        <dbReference type="SAM" id="Phobius"/>
    </source>
</evidence>
<name>A0ABN1DJ34_9GAMM</name>
<dbReference type="EMBL" id="BAAAEO010000002">
    <property type="protein sequence ID" value="GAA0544927.1"/>
    <property type="molecule type" value="Genomic_DNA"/>
</dbReference>
<evidence type="ECO:0008006" key="4">
    <source>
        <dbReference type="Google" id="ProtNLM"/>
    </source>
</evidence>
<sequence>MRGMLLVVVFAAFGLVGRATASVIDFDSYYSDADNPVYWSAFDLDIMRLSWADTLGLPKQAELSDIDLFVANTTAGWRWATLTEFALLHQFFDTDADADGWSQAQNAGSSLFFSLNGVGPAFAAQAGYDFEGYTYWQFGTQIDGDMHYVWMADFATNLPGISCAEYSMLCGSGYFTDANSPLWLASNVLNMADINVAPLLVRDKVPTPDSAVVVPAPASLWLMTLAVISLLGRRRALK</sequence>
<accession>A0ABN1DJ34</accession>
<evidence type="ECO:0000313" key="3">
    <source>
        <dbReference type="Proteomes" id="UP001501169"/>
    </source>
</evidence>